<dbReference type="Pfam" id="PF01494">
    <property type="entry name" value="FAD_binding_3"/>
    <property type="match status" value="1"/>
</dbReference>
<dbReference type="InterPro" id="IPR036188">
    <property type="entry name" value="FAD/NAD-bd_sf"/>
</dbReference>
<comment type="caution">
    <text evidence="7">The sequence shown here is derived from an EMBL/GenBank/DDBJ whole genome shotgun (WGS) entry which is preliminary data.</text>
</comment>
<protein>
    <recommendedName>
        <fullName evidence="6">FAD-binding domain-containing protein</fullName>
    </recommendedName>
</protein>
<evidence type="ECO:0000256" key="2">
    <source>
        <dbReference type="ARBA" id="ARBA00022630"/>
    </source>
</evidence>
<evidence type="ECO:0000259" key="6">
    <source>
        <dbReference type="Pfam" id="PF01494"/>
    </source>
</evidence>
<proteinExistence type="inferred from homology"/>
<dbReference type="Proteomes" id="UP000700596">
    <property type="component" value="Unassembled WGS sequence"/>
</dbReference>
<evidence type="ECO:0000313" key="7">
    <source>
        <dbReference type="EMBL" id="KAH7134865.1"/>
    </source>
</evidence>
<keyword evidence="3" id="KW-0274">FAD</keyword>
<reference evidence="7" key="1">
    <citation type="journal article" date="2021" name="Nat. Commun.">
        <title>Genetic determinants of endophytism in the Arabidopsis root mycobiome.</title>
        <authorList>
            <person name="Mesny F."/>
            <person name="Miyauchi S."/>
            <person name="Thiergart T."/>
            <person name="Pickel B."/>
            <person name="Atanasova L."/>
            <person name="Karlsson M."/>
            <person name="Huettel B."/>
            <person name="Barry K.W."/>
            <person name="Haridas S."/>
            <person name="Chen C."/>
            <person name="Bauer D."/>
            <person name="Andreopoulos W."/>
            <person name="Pangilinan J."/>
            <person name="LaButti K."/>
            <person name="Riley R."/>
            <person name="Lipzen A."/>
            <person name="Clum A."/>
            <person name="Drula E."/>
            <person name="Henrissat B."/>
            <person name="Kohler A."/>
            <person name="Grigoriev I.V."/>
            <person name="Martin F.M."/>
            <person name="Hacquard S."/>
        </authorList>
    </citation>
    <scope>NUCLEOTIDE SEQUENCE</scope>
    <source>
        <strain evidence="7">MPI-CAGE-CH-0243</strain>
    </source>
</reference>
<comment type="similarity">
    <text evidence="1">Belongs to the paxM FAD-dependent monooxygenase family.</text>
</comment>
<evidence type="ECO:0000256" key="4">
    <source>
        <dbReference type="ARBA" id="ARBA00023002"/>
    </source>
</evidence>
<evidence type="ECO:0000256" key="3">
    <source>
        <dbReference type="ARBA" id="ARBA00022827"/>
    </source>
</evidence>
<dbReference type="SUPFAM" id="SSF54373">
    <property type="entry name" value="FAD-linked reductases, C-terminal domain"/>
    <property type="match status" value="1"/>
</dbReference>
<dbReference type="PANTHER" id="PTHR13789:SF215">
    <property type="entry name" value="FAD-BINDING DOMAIN-CONTAINING PROTEIN-RELATED"/>
    <property type="match status" value="1"/>
</dbReference>
<dbReference type="InterPro" id="IPR002938">
    <property type="entry name" value="FAD-bd"/>
</dbReference>
<keyword evidence="8" id="KW-1185">Reference proteome</keyword>
<dbReference type="InterPro" id="IPR050493">
    <property type="entry name" value="FAD-dep_Monooxygenase_BioMet"/>
</dbReference>
<dbReference type="OrthoDB" id="9993796at2759"/>
<gene>
    <name evidence="7" type="ORF">B0J11DRAFT_595681</name>
</gene>
<sequence>MPLKVVIVGAGLGGLAAAIVLTKAGHDVEVFEKSSFHNEVGAAIHLAPNATRVLTAWGFDLEKMDPVPCDHLSVWDYKGNFIATPAVTEKFQKKLGMTDAWLLVHRVDLHNALREKAAEGADGCKPKIHLACRVDSVDPTTGKVTLNNGASIHADLVIGADGVHSRTVQATTDEPQKKKSTGQNCFRFLVPMEQIRANPLASSLIDQIGLRSLNAFSSRERRLIIYPCRSGTLINCVMFHPEGDNSNIGESSWLDSGNQADLMAQVETFSPELQALCGLAEDLKLWSLASRDPPPRFFKGKLALIGDAAHPTLPHQGQGGAQAFEDAATLGTLLTTDTKPEQVAQRLKMYNDIRYKQAVSVLFMSRVGDEHRETVMDDLKRYIPDAELPDNMWEFAWNSFPVKQAEHALAREKSTANDICRTDSKF</sequence>
<organism evidence="7 8">
    <name type="scientific">Dendryphion nanum</name>
    <dbReference type="NCBI Taxonomy" id="256645"/>
    <lineage>
        <taxon>Eukaryota</taxon>
        <taxon>Fungi</taxon>
        <taxon>Dikarya</taxon>
        <taxon>Ascomycota</taxon>
        <taxon>Pezizomycotina</taxon>
        <taxon>Dothideomycetes</taxon>
        <taxon>Pleosporomycetidae</taxon>
        <taxon>Pleosporales</taxon>
        <taxon>Torulaceae</taxon>
        <taxon>Dendryphion</taxon>
    </lineage>
</organism>
<dbReference type="GO" id="GO:0004497">
    <property type="term" value="F:monooxygenase activity"/>
    <property type="evidence" value="ECO:0007669"/>
    <property type="project" value="UniProtKB-KW"/>
</dbReference>
<dbReference type="EMBL" id="JAGMWT010000002">
    <property type="protein sequence ID" value="KAH7134865.1"/>
    <property type="molecule type" value="Genomic_DNA"/>
</dbReference>
<dbReference type="GO" id="GO:0071949">
    <property type="term" value="F:FAD binding"/>
    <property type="evidence" value="ECO:0007669"/>
    <property type="project" value="InterPro"/>
</dbReference>
<accession>A0A9P9EAL9</accession>
<evidence type="ECO:0000256" key="5">
    <source>
        <dbReference type="ARBA" id="ARBA00023033"/>
    </source>
</evidence>
<dbReference type="Gene3D" id="3.50.50.60">
    <property type="entry name" value="FAD/NAD(P)-binding domain"/>
    <property type="match status" value="1"/>
</dbReference>
<evidence type="ECO:0000256" key="1">
    <source>
        <dbReference type="ARBA" id="ARBA00007992"/>
    </source>
</evidence>
<feature type="domain" description="FAD-binding" evidence="6">
    <location>
        <begin position="4"/>
        <end position="358"/>
    </location>
</feature>
<dbReference type="SUPFAM" id="SSF51905">
    <property type="entry name" value="FAD/NAD(P)-binding domain"/>
    <property type="match status" value="1"/>
</dbReference>
<keyword evidence="4" id="KW-0560">Oxidoreductase</keyword>
<keyword evidence="5" id="KW-0503">Monooxygenase</keyword>
<name>A0A9P9EAL9_9PLEO</name>
<evidence type="ECO:0000313" key="8">
    <source>
        <dbReference type="Proteomes" id="UP000700596"/>
    </source>
</evidence>
<dbReference type="AlphaFoldDB" id="A0A9P9EAL9"/>
<dbReference type="PRINTS" id="PR00420">
    <property type="entry name" value="RNGMNOXGNASE"/>
</dbReference>
<keyword evidence="2" id="KW-0285">Flavoprotein</keyword>
<dbReference type="PANTHER" id="PTHR13789">
    <property type="entry name" value="MONOOXYGENASE"/>
    <property type="match status" value="1"/>
</dbReference>